<dbReference type="InterPro" id="IPR002938">
    <property type="entry name" value="FAD-bd"/>
</dbReference>
<feature type="domain" description="FAD-binding" evidence="4">
    <location>
        <begin position="27"/>
        <end position="366"/>
    </location>
</feature>
<accession>A0A7X3LTA7</accession>
<reference evidence="5 6" key="1">
    <citation type="submission" date="2019-12" db="EMBL/GenBank/DDBJ databases">
        <authorList>
            <person name="Li M."/>
        </authorList>
    </citation>
    <scope>NUCLEOTIDE SEQUENCE [LARGE SCALE GENOMIC DNA]</scope>
    <source>
        <strain evidence="5 6">GBMRC 2046</strain>
    </source>
</reference>
<dbReference type="InterPro" id="IPR050641">
    <property type="entry name" value="RIFMO-like"/>
</dbReference>
<comment type="caution">
    <text evidence="5">The sequence shown here is derived from an EMBL/GenBank/DDBJ whole genome shotgun (WGS) entry which is preliminary data.</text>
</comment>
<dbReference type="EMBL" id="WUMV01000003">
    <property type="protein sequence ID" value="MXN64722.1"/>
    <property type="molecule type" value="Genomic_DNA"/>
</dbReference>
<comment type="cofactor">
    <cofactor evidence="1">
        <name>FAD</name>
        <dbReference type="ChEBI" id="CHEBI:57692"/>
    </cofactor>
</comment>
<dbReference type="Proteomes" id="UP000433101">
    <property type="component" value="Unassembled WGS sequence"/>
</dbReference>
<dbReference type="SUPFAM" id="SSF51905">
    <property type="entry name" value="FAD/NAD(P)-binding domain"/>
    <property type="match status" value="1"/>
</dbReference>
<sequence>MTKIFETPLYPYERSADQDAAEPVRHPVVVIGAGPIGLAAAIDLARHDVPVVILDENDKVSWGSRAICFAKRPLEILDRLGCGQEMVDKGVQWNLGKVFFGDRKVYDFNLLPEEGHHRPAFINLQQYYFEEYLVNRARALEAEGKPIDLRGGSKVTAVEAKDDGVLLTVETPDGPYRIAADWVIACDGAGSPVRSMMGLDFVGRVFEDNFLIADVVMEAGFPTERWFWFDPPFNKGQSALLHKQPDNVWRIDLQLGWDIDKEKEKKPENVIPRLKAMLGEDAKFELEWVSIYTFQCRRMEKFRHGRVIFAGDAAHQVSPFGARGANSGLQDTDNLIWKLKLVMEGKAPETLLDSYDAERVHAADENILNSSRSTDFITPKSDQSRIFRDAVLDLAEHFEFARPIVNSGRLSVPATYDGSPLNGPDVAGMPDRTRPGAPAVDAPIGNGWLLSRLGDRFQLMTIDADAPDRIDVEGIEVERLELSTNDDPSGALAERYLGDAQAGIYLMRPDQHVAARWTKFNEAELRSAVNTATGALSNRVETPD</sequence>
<dbReference type="NCBIfam" id="NF006002">
    <property type="entry name" value="PRK08132.1"/>
    <property type="match status" value="1"/>
</dbReference>
<protein>
    <submittedName>
        <fullName evidence="5">FAD-dependent oxidoreductase</fullName>
    </submittedName>
</protein>
<dbReference type="PANTHER" id="PTHR43004:SF19">
    <property type="entry name" value="BINDING MONOOXYGENASE, PUTATIVE (JCVI)-RELATED"/>
    <property type="match status" value="1"/>
</dbReference>
<dbReference type="Gene3D" id="3.30.70.2450">
    <property type="match status" value="1"/>
</dbReference>
<gene>
    <name evidence="5" type="ORF">GR183_07375</name>
</gene>
<dbReference type="Gene3D" id="3.40.30.120">
    <property type="match status" value="1"/>
</dbReference>
<keyword evidence="2" id="KW-0285">Flavoprotein</keyword>
<keyword evidence="6" id="KW-1185">Reference proteome</keyword>
<organism evidence="5 6">
    <name type="scientific">Stappia sediminis</name>
    <dbReference type="NCBI Taxonomy" id="2692190"/>
    <lineage>
        <taxon>Bacteria</taxon>
        <taxon>Pseudomonadati</taxon>
        <taxon>Pseudomonadota</taxon>
        <taxon>Alphaproteobacteria</taxon>
        <taxon>Hyphomicrobiales</taxon>
        <taxon>Stappiaceae</taxon>
        <taxon>Stappia</taxon>
    </lineage>
</organism>
<dbReference type="PANTHER" id="PTHR43004">
    <property type="entry name" value="TRK SYSTEM POTASSIUM UPTAKE PROTEIN"/>
    <property type="match status" value="1"/>
</dbReference>
<dbReference type="Gene3D" id="3.50.50.60">
    <property type="entry name" value="FAD/NAD(P)-binding domain"/>
    <property type="match status" value="1"/>
</dbReference>
<evidence type="ECO:0000256" key="2">
    <source>
        <dbReference type="ARBA" id="ARBA00022630"/>
    </source>
</evidence>
<dbReference type="PRINTS" id="PR00420">
    <property type="entry name" value="RNGMNOXGNASE"/>
</dbReference>
<dbReference type="GO" id="GO:0071949">
    <property type="term" value="F:FAD binding"/>
    <property type="evidence" value="ECO:0007669"/>
    <property type="project" value="InterPro"/>
</dbReference>
<evidence type="ECO:0000256" key="3">
    <source>
        <dbReference type="ARBA" id="ARBA00022827"/>
    </source>
</evidence>
<name>A0A7X3LTA7_9HYPH</name>
<evidence type="ECO:0000259" key="4">
    <source>
        <dbReference type="Pfam" id="PF01494"/>
    </source>
</evidence>
<dbReference type="InterPro" id="IPR036188">
    <property type="entry name" value="FAD/NAD-bd_sf"/>
</dbReference>
<evidence type="ECO:0000313" key="6">
    <source>
        <dbReference type="Proteomes" id="UP000433101"/>
    </source>
</evidence>
<proteinExistence type="predicted"/>
<keyword evidence="3" id="KW-0274">FAD</keyword>
<dbReference type="Pfam" id="PF01494">
    <property type="entry name" value="FAD_binding_3"/>
    <property type="match status" value="1"/>
</dbReference>
<dbReference type="GO" id="GO:0016709">
    <property type="term" value="F:oxidoreductase activity, acting on paired donors, with incorporation or reduction of molecular oxygen, NAD(P)H as one donor, and incorporation of one atom of oxygen"/>
    <property type="evidence" value="ECO:0007669"/>
    <property type="project" value="UniProtKB-ARBA"/>
</dbReference>
<evidence type="ECO:0000256" key="1">
    <source>
        <dbReference type="ARBA" id="ARBA00001974"/>
    </source>
</evidence>
<evidence type="ECO:0000313" key="5">
    <source>
        <dbReference type="EMBL" id="MXN64722.1"/>
    </source>
</evidence>
<dbReference type="RefSeq" id="WP_160774979.1">
    <property type="nucleotide sequence ID" value="NZ_WUMV01000003.1"/>
</dbReference>
<dbReference type="AlphaFoldDB" id="A0A7X3LTA7"/>